<evidence type="ECO:0000256" key="7">
    <source>
        <dbReference type="ARBA" id="ARBA00022840"/>
    </source>
</evidence>
<dbReference type="SUPFAM" id="SSF52172">
    <property type="entry name" value="CheY-like"/>
    <property type="match status" value="1"/>
</dbReference>
<dbReference type="SUPFAM" id="SSF56112">
    <property type="entry name" value="Protein kinase-like (PK-like)"/>
    <property type="match status" value="1"/>
</dbReference>
<dbReference type="Gene3D" id="3.30.200.20">
    <property type="entry name" value="Phosphorylase Kinase, domain 1"/>
    <property type="match status" value="2"/>
</dbReference>
<dbReference type="PROSITE" id="PS00108">
    <property type="entry name" value="PROTEIN_KINASE_ST"/>
    <property type="match status" value="1"/>
</dbReference>
<evidence type="ECO:0000256" key="2">
    <source>
        <dbReference type="ARBA" id="ARBA00022527"/>
    </source>
</evidence>
<dbReference type="FunFam" id="1.10.510.10:FF:000580">
    <property type="entry name" value="AGC protein kinase"/>
    <property type="match status" value="1"/>
</dbReference>
<dbReference type="Pfam" id="PF00069">
    <property type="entry name" value="Pkinase"/>
    <property type="match status" value="2"/>
</dbReference>
<feature type="compositionally biased region" description="Pro residues" evidence="11">
    <location>
        <begin position="1"/>
        <end position="11"/>
    </location>
</feature>
<dbReference type="Proteomes" id="UP000663861">
    <property type="component" value="Unassembled WGS sequence"/>
</dbReference>
<dbReference type="PANTHER" id="PTHR24356">
    <property type="entry name" value="SERINE/THREONINE-PROTEIN KINASE"/>
    <property type="match status" value="1"/>
</dbReference>
<dbReference type="EMBL" id="CAJMWY010000158">
    <property type="protein sequence ID" value="CAE6419366.1"/>
    <property type="molecule type" value="Genomic_DNA"/>
</dbReference>
<dbReference type="GO" id="GO:0005737">
    <property type="term" value="C:cytoplasm"/>
    <property type="evidence" value="ECO:0007669"/>
    <property type="project" value="TreeGrafter"/>
</dbReference>
<evidence type="ECO:0000313" key="18">
    <source>
        <dbReference type="Proteomes" id="UP000663888"/>
    </source>
</evidence>
<feature type="domain" description="Response regulatory" evidence="13">
    <location>
        <begin position="1777"/>
        <end position="1889"/>
    </location>
</feature>
<comment type="caution">
    <text evidence="17">The sequence shown here is derived from an EMBL/GenBank/DDBJ whole genome shotgun (WGS) entry which is preliminary data.</text>
</comment>
<dbReference type="InterPro" id="IPR008271">
    <property type="entry name" value="Ser/Thr_kinase_AS"/>
</dbReference>
<feature type="region of interest" description="Disordered" evidence="11">
    <location>
        <begin position="1962"/>
        <end position="2043"/>
    </location>
</feature>
<feature type="region of interest" description="Disordered" evidence="11">
    <location>
        <begin position="2269"/>
        <end position="2307"/>
    </location>
</feature>
<feature type="compositionally biased region" description="Basic and acidic residues" evidence="11">
    <location>
        <begin position="2275"/>
        <end position="2295"/>
    </location>
</feature>
<feature type="modified residue" description="4-aspartylphosphate" evidence="10">
    <location>
        <position position="1827"/>
    </location>
</feature>
<accession>A0A8H3AYJ7</accession>
<evidence type="ECO:0000256" key="5">
    <source>
        <dbReference type="ARBA" id="ARBA00022741"/>
    </source>
</evidence>
<feature type="domain" description="PAS" evidence="14">
    <location>
        <begin position="475"/>
        <end position="548"/>
    </location>
</feature>
<feature type="compositionally biased region" description="Basic and acidic residues" evidence="11">
    <location>
        <begin position="1917"/>
        <end position="1932"/>
    </location>
</feature>
<evidence type="ECO:0000256" key="4">
    <source>
        <dbReference type="ARBA" id="ARBA00022679"/>
    </source>
</evidence>
<proteinExistence type="predicted"/>
<evidence type="ECO:0000256" key="9">
    <source>
        <dbReference type="ARBA" id="ARBA00048679"/>
    </source>
</evidence>
<dbReference type="Pfam" id="PF00072">
    <property type="entry name" value="Response_reg"/>
    <property type="match status" value="1"/>
</dbReference>
<feature type="compositionally biased region" description="Gly residues" evidence="11">
    <location>
        <begin position="1310"/>
        <end position="1324"/>
    </location>
</feature>
<dbReference type="Gene3D" id="1.10.510.10">
    <property type="entry name" value="Transferase(Phosphotransferase) domain 1"/>
    <property type="match status" value="2"/>
</dbReference>
<dbReference type="Proteomes" id="UP000663888">
    <property type="component" value="Unassembled WGS sequence"/>
</dbReference>
<evidence type="ECO:0000256" key="10">
    <source>
        <dbReference type="PROSITE-ProRule" id="PRU00169"/>
    </source>
</evidence>
<organism evidence="17 18">
    <name type="scientific">Rhizoctonia solani</name>
    <dbReference type="NCBI Taxonomy" id="456999"/>
    <lineage>
        <taxon>Eukaryota</taxon>
        <taxon>Fungi</taxon>
        <taxon>Dikarya</taxon>
        <taxon>Basidiomycota</taxon>
        <taxon>Agaricomycotina</taxon>
        <taxon>Agaricomycetes</taxon>
        <taxon>Cantharellales</taxon>
        <taxon>Ceratobasidiaceae</taxon>
        <taxon>Rhizoctonia</taxon>
    </lineage>
</organism>
<dbReference type="GO" id="GO:0005524">
    <property type="term" value="F:ATP binding"/>
    <property type="evidence" value="ECO:0007669"/>
    <property type="project" value="UniProtKB-KW"/>
</dbReference>
<keyword evidence="2" id="KW-0723">Serine/threonine-protein kinase</keyword>
<dbReference type="CDD" id="cd05611">
    <property type="entry name" value="STKc_Rim15_like"/>
    <property type="match status" value="1"/>
</dbReference>
<feature type="compositionally biased region" description="Low complexity" evidence="11">
    <location>
        <begin position="233"/>
        <end position="261"/>
    </location>
</feature>
<evidence type="ECO:0000256" key="8">
    <source>
        <dbReference type="ARBA" id="ARBA00047899"/>
    </source>
</evidence>
<dbReference type="EMBL" id="CAJMWX010001012">
    <property type="protein sequence ID" value="CAE6443340.1"/>
    <property type="molecule type" value="Genomic_DNA"/>
</dbReference>
<feature type="compositionally biased region" description="Acidic residues" evidence="11">
    <location>
        <begin position="1535"/>
        <end position="1546"/>
    </location>
</feature>
<dbReference type="InterPro" id="IPR001789">
    <property type="entry name" value="Sig_transdc_resp-reg_receiver"/>
</dbReference>
<feature type="region of interest" description="Disordered" evidence="11">
    <location>
        <begin position="395"/>
        <end position="449"/>
    </location>
</feature>
<dbReference type="GO" id="GO:0005634">
    <property type="term" value="C:nucleus"/>
    <property type="evidence" value="ECO:0007669"/>
    <property type="project" value="TreeGrafter"/>
</dbReference>
<dbReference type="InterPro" id="IPR011006">
    <property type="entry name" value="CheY-like_superfamily"/>
</dbReference>
<protein>
    <recommendedName>
        <fullName evidence="1">non-specific serine/threonine protein kinase</fullName>
        <ecNumber evidence="1">2.7.11.1</ecNumber>
    </recommendedName>
</protein>
<feature type="compositionally biased region" description="Polar residues" evidence="11">
    <location>
        <begin position="262"/>
        <end position="278"/>
    </location>
</feature>
<evidence type="ECO:0000259" key="13">
    <source>
        <dbReference type="PROSITE" id="PS50110"/>
    </source>
</evidence>
<dbReference type="SUPFAM" id="SSF55785">
    <property type="entry name" value="PYP-like sensor domain (PAS domain)"/>
    <property type="match status" value="1"/>
</dbReference>
<feature type="compositionally biased region" description="Low complexity" evidence="11">
    <location>
        <begin position="2002"/>
        <end position="2020"/>
    </location>
</feature>
<evidence type="ECO:0000256" key="11">
    <source>
        <dbReference type="SAM" id="MobiDB-lite"/>
    </source>
</evidence>
<evidence type="ECO:0000256" key="1">
    <source>
        <dbReference type="ARBA" id="ARBA00012513"/>
    </source>
</evidence>
<dbReference type="Gene3D" id="3.40.50.2300">
    <property type="match status" value="1"/>
</dbReference>
<dbReference type="GO" id="GO:0004674">
    <property type="term" value="F:protein serine/threonine kinase activity"/>
    <property type="evidence" value="ECO:0007669"/>
    <property type="project" value="UniProtKB-KW"/>
</dbReference>
<evidence type="ECO:0000313" key="16">
    <source>
        <dbReference type="EMBL" id="CAE6419366.1"/>
    </source>
</evidence>
<evidence type="ECO:0000256" key="3">
    <source>
        <dbReference type="ARBA" id="ARBA00022553"/>
    </source>
</evidence>
<feature type="region of interest" description="Disordered" evidence="11">
    <location>
        <begin position="1916"/>
        <end position="1937"/>
    </location>
</feature>
<feature type="compositionally biased region" description="Polar residues" evidence="11">
    <location>
        <begin position="161"/>
        <end position="171"/>
    </location>
</feature>
<dbReference type="InterPro" id="IPR035965">
    <property type="entry name" value="PAS-like_dom_sf"/>
</dbReference>
<keyword evidence="3 10" id="KW-0597">Phosphoprotein</keyword>
<keyword evidence="6" id="KW-0418">Kinase</keyword>
<feature type="compositionally biased region" description="Low complexity" evidence="11">
    <location>
        <begin position="1643"/>
        <end position="1668"/>
    </location>
</feature>
<feature type="region of interest" description="Disordered" evidence="11">
    <location>
        <begin position="1611"/>
        <end position="1771"/>
    </location>
</feature>
<dbReference type="InterPro" id="IPR050236">
    <property type="entry name" value="Ser_Thr_kinase_AGC"/>
</dbReference>
<dbReference type="EC" id="2.7.11.1" evidence="1"/>
<dbReference type="CDD" id="cd00130">
    <property type="entry name" value="PAS"/>
    <property type="match status" value="1"/>
</dbReference>
<feature type="region of interest" description="Disordered" evidence="11">
    <location>
        <begin position="949"/>
        <end position="968"/>
    </location>
</feature>
<feature type="region of interest" description="Disordered" evidence="11">
    <location>
        <begin position="1534"/>
        <end position="1580"/>
    </location>
</feature>
<dbReference type="InterPro" id="IPR011009">
    <property type="entry name" value="Kinase-like_dom_sf"/>
</dbReference>
<dbReference type="PROSITE" id="PS50110">
    <property type="entry name" value="RESPONSE_REGULATORY"/>
    <property type="match status" value="1"/>
</dbReference>
<keyword evidence="5" id="KW-0547">Nucleotide-binding</keyword>
<dbReference type="CDD" id="cd17546">
    <property type="entry name" value="REC_hyHK_CKI1_RcsC-like"/>
    <property type="match status" value="1"/>
</dbReference>
<name>A0A8H3AYJ7_9AGAM</name>
<sequence length="2428" mass="267741">MSAPPPPPPSRVSPSGLMFAPTPRDPRAQPVLDDASPVPVLPKTLSAHTLPSQQWPSLPPTPSNTATSTPNPNSNQISMPFIKRHIRRRLTNAKETCDKELHKVIHSITTYVEERLREPSEPDYEFHLHDLPNHGVLTNPMTDDDDDDESDDDHDADYRSRQVSASSSPNSFRRPLGLPTRSIASTSSYGDASPSRKSSDPLTRQHMPPPPAPNWQQLQGPPLSRRLSRSRPHPGSLPINPPSNSGSRSASRSRSPLPSAPHESQTVSSSPRAGTNSRRLSRMDYEEVIDPFMSTLHEMTAIATDVVDMSINQITAQPKACTEIVQKVQAIGRAWDEHPDWHGRAWYVQLLLAVAGLSRVVEWWEAEKQFWNFDEDDESEMEPMVFVMKPSSQPASANLSSARELPEVRSPLSRASSSGTKGTPLDTAGTVSGEVTSEGLPENSTLLSPEIPVQSTDLEDPAQTDAEHAQENAQETETLRIRAEEAQAVTIVLELALDGEELLWTNRSWSEIIGSNPEDVIGTAITRLLAPEHADVFVKSTRQLREDDSHTIEVVFQMRIETGTPEPVYQQFEGKGMLMLDRVSGEPSHTMWVLKPVGEAEADDVAELELPPAMNEVPQSRPVVTLRRASTDSRLGMLPRPFSHAPVLCRICECQIPDWFFEKHNETCHELHRLEAEIGEYNDTISELRTTIRGLTTSLDRASPVAVPEYRGVSLVNPSPSPLLGMPAQQALRPHGPHAPLSNRLQRGSLRKQQHQILQLLDDILQIAQEIAIPGLREDQHDIPIERQRLMSPPSEHKIEMVQKWTKPHTDDPGLNRLGNDVYAVIRHKVDSVNRLTNTIRYAEKVRREWEEQMDLERTEMEPLEPLPEGEEPESGEGEGEGEEGEETEGERDKVKVEDQEHEGDDASSTTSEYAFGRDAPSEPTLTAPSPDVPANAPVEPEMRVVEPTAGTNTPESIPIATPAPRPPSMIVPQTFHGILNTRSSTPSSISSPLATAAPIIAAATPEYMSLNPSNELSPQTVRTRRSVQNVSLLVTPPMSPSVAPQDEKTAKKTRRMSTIQPIIASPTSSSKDGPLSPRIPYSTTAAPRPAPSTIKDFEIIKPISKGAFGSVFLAKKKTTGDYFAIKVLKKADMIAKNQITNVKAERMILMKQSESPFVVKLYFTFQSKENLYLVMEYLNGGDCASLIKTLGALPEEWTRAYIAEVTLGLEYLHAKGVVHRDLKPDNLLIDQHGHLKLTDFGLSRIGLLGRQTRESTRHAHSISSDRPFRGDKPRNSPGSRPTSMDSPHLHSPIISPEQGAPISYFSSHGLGGSSGTPGLGTPGLGPLMFPDDISESSGSESVSGWLPWRRPPRPADSPMQSFATDMTLDLRSTVPMSGGGGGTPPANEQQKFVGTPDYLAPETILGIGNDDTNVDWWALGVITYEFLYGFPPFHASTPQEVFDNIISRRIDWHEEEEEIEYSGEARSIMERLMTTDITQRLGYSGADEVKLHPWFTGVEWDKVTTTEAQFVPQVTDPESTDYFDARGALPQIFQDEDPPAADTPEDQPVTPSGGAGPSIARPIPISKEGSVSQPPDEEWGAFSYKNLPVLKQANDDVIRKMRTDQMAPMTYTLSEPTPQQHHRRRSVSQKIKKPLNLESRVGQSGSTNPPSPSTSTSSIASSPSRGSIQPSTPASSMSGHVRRPSEFGAVERFKSNHLDNDGVRRNSMPSRLRTSSISSQDMNAALPHQATEEQWTGEPRAISPVQSRPASVVPRMPPPPPPPATQPAPQSDRGLVVLIAEDNPISSKVLETLLTRMGCRCVVVADGSEAISVAMGDIKFDCILMDYQMPSVDGEVAARLIKTTKNKNSNVPIVAVSAYNRFVKHDENSWVQDVAGGGQKEAVFDQTFLSVTVFEVPPNAEPTTKAIAELLKAVHRQHEQHDQENKRRQQWEADTLQKQALHQQSVDIRLAAMQQQIDSLRGYPTQPYPQPQAPAYAPGIPPPGPMYFAQPQPPTQQFSVTPPAQQQPQQPGQSTPSSARQPRSFKRLKQYQPNESEGDESMMNMSVNMNGQMMPQLPEPSIAPMDEERVHALARKKNPVGSIPSAMRAHILRLMGLNPHEALPPSHGEDQPIPDGMIRFVWEKTPKSSPHNGRMKQIVIEDLQRSRHLYPLVPTADFAAPLLDACFDQAFTTLRGKWRIQCGEPGLETKVEAKAKRTRRHNRKKSKLNHRVAARQNLPQFGHTTFDPALIPEVMSSESSEDDTDGKKDFQTRGFSWRSQRAQNFYQCLDEEENNGRDRALRRGGARRERRDGGPKPGDPLPPKGTPLWMISKAWLRTQTPDTLSGLGLVDDRSFDWRGFHDLGDSSGDEGEPVMDEGTMGMVDGVSGMGVVGDYSQGEMGGMQGQGPVGQVGPVGHPQQVGQGQPSHVAHMQHVQHVGYAQQGHMG</sequence>
<feature type="compositionally biased region" description="Polar residues" evidence="11">
    <location>
        <begin position="1277"/>
        <end position="1286"/>
    </location>
</feature>
<feature type="region of interest" description="Disordered" evidence="11">
    <location>
        <begin position="2236"/>
        <end position="2255"/>
    </location>
</feature>
<keyword evidence="4" id="KW-0808">Transferase</keyword>
<feature type="compositionally biased region" description="Basic residues" evidence="11">
    <location>
        <begin position="1621"/>
        <end position="1634"/>
    </location>
</feature>
<feature type="domain" description="Protein kinase" evidence="12">
    <location>
        <begin position="1098"/>
        <end position="1496"/>
    </location>
</feature>
<dbReference type="SMART" id="SM00220">
    <property type="entry name" value="S_TKc"/>
    <property type="match status" value="1"/>
</dbReference>
<comment type="catalytic activity">
    <reaction evidence="9">
        <text>L-seryl-[protein] + ATP = O-phospho-L-seryl-[protein] + ADP + H(+)</text>
        <dbReference type="Rhea" id="RHEA:17989"/>
        <dbReference type="Rhea" id="RHEA-COMP:9863"/>
        <dbReference type="Rhea" id="RHEA-COMP:11604"/>
        <dbReference type="ChEBI" id="CHEBI:15378"/>
        <dbReference type="ChEBI" id="CHEBI:29999"/>
        <dbReference type="ChEBI" id="CHEBI:30616"/>
        <dbReference type="ChEBI" id="CHEBI:83421"/>
        <dbReference type="ChEBI" id="CHEBI:456216"/>
        <dbReference type="EC" id="2.7.11.1"/>
    </reaction>
</comment>
<reference evidence="17" key="1">
    <citation type="submission" date="2021-01" db="EMBL/GenBank/DDBJ databases">
        <authorList>
            <person name="Kaushik A."/>
        </authorList>
    </citation>
    <scope>NUCLEOTIDE SEQUENCE</scope>
    <source>
        <strain evidence="17">AG4-R118</strain>
        <strain evidence="16">AG4-RS23</strain>
    </source>
</reference>
<gene>
    <name evidence="16" type="ORF">RDB_LOCUS10948</name>
    <name evidence="17" type="ORF">RDB_LOCUS54376</name>
</gene>
<evidence type="ECO:0000256" key="6">
    <source>
        <dbReference type="ARBA" id="ARBA00022777"/>
    </source>
</evidence>
<feature type="region of interest" description="Disordered" evidence="11">
    <location>
        <begin position="855"/>
        <end position="938"/>
    </location>
</feature>
<feature type="compositionally biased region" description="Basic and acidic residues" evidence="11">
    <location>
        <begin position="122"/>
        <end position="132"/>
    </location>
</feature>
<feature type="compositionally biased region" description="Acidic residues" evidence="11">
    <location>
        <begin position="868"/>
        <end position="890"/>
    </location>
</feature>
<dbReference type="PROSITE" id="PS50112">
    <property type="entry name" value="PAS"/>
    <property type="match status" value="1"/>
</dbReference>
<feature type="compositionally biased region" description="Low complexity" evidence="11">
    <location>
        <begin position="63"/>
        <end position="75"/>
    </location>
</feature>
<feature type="domain" description="AGC-kinase C-terminal" evidence="15">
    <location>
        <begin position="1497"/>
        <end position="1595"/>
    </location>
</feature>
<evidence type="ECO:0000259" key="12">
    <source>
        <dbReference type="PROSITE" id="PS50011"/>
    </source>
</evidence>
<dbReference type="InterPro" id="IPR000961">
    <property type="entry name" value="AGC-kinase_C"/>
</dbReference>
<dbReference type="PROSITE" id="PS50011">
    <property type="entry name" value="PROTEIN_KINASE_DOM"/>
    <property type="match status" value="1"/>
</dbReference>
<feature type="compositionally biased region" description="Low complexity" evidence="11">
    <location>
        <begin position="1336"/>
        <end position="1345"/>
    </location>
</feature>
<dbReference type="GO" id="GO:0000160">
    <property type="term" value="P:phosphorelay signal transduction system"/>
    <property type="evidence" value="ECO:0007669"/>
    <property type="project" value="InterPro"/>
</dbReference>
<dbReference type="FunFam" id="1.10.510.10:FF:000340">
    <property type="entry name" value="Serine threonine protein kinase"/>
    <property type="match status" value="1"/>
</dbReference>
<dbReference type="SMART" id="SM00448">
    <property type="entry name" value="REC"/>
    <property type="match status" value="1"/>
</dbReference>
<feature type="compositionally biased region" description="Polar residues" evidence="11">
    <location>
        <begin position="1669"/>
        <end position="1679"/>
    </location>
</feature>
<dbReference type="InterPro" id="IPR000014">
    <property type="entry name" value="PAS"/>
</dbReference>
<dbReference type="FunFam" id="3.30.200.20:FF:001008">
    <property type="entry name" value="Serine/threonine-protein kinase cek1"/>
    <property type="match status" value="1"/>
</dbReference>
<dbReference type="PANTHER" id="PTHR24356:SF1">
    <property type="entry name" value="SERINE_THREONINE-PROTEIN KINASE GREATWALL"/>
    <property type="match status" value="1"/>
</dbReference>
<feature type="region of interest" description="Disordered" evidence="11">
    <location>
        <begin position="1"/>
        <end position="80"/>
    </location>
</feature>
<evidence type="ECO:0000259" key="14">
    <source>
        <dbReference type="PROSITE" id="PS50112"/>
    </source>
</evidence>
<feature type="region of interest" description="Disordered" evidence="11">
    <location>
        <begin position="1036"/>
        <end position="1056"/>
    </location>
</feature>
<feature type="compositionally biased region" description="Basic and acidic residues" evidence="11">
    <location>
        <begin position="1684"/>
        <end position="1705"/>
    </location>
</feature>
<dbReference type="GO" id="GO:1901992">
    <property type="term" value="P:positive regulation of mitotic cell cycle phase transition"/>
    <property type="evidence" value="ECO:0007669"/>
    <property type="project" value="UniProtKB-ARBA"/>
</dbReference>
<dbReference type="Gene3D" id="3.30.450.20">
    <property type="entry name" value="PAS domain"/>
    <property type="match status" value="1"/>
</dbReference>
<evidence type="ECO:0000259" key="15">
    <source>
        <dbReference type="PROSITE" id="PS51285"/>
    </source>
</evidence>
<evidence type="ECO:0000313" key="17">
    <source>
        <dbReference type="EMBL" id="CAE6443340.1"/>
    </source>
</evidence>
<feature type="compositionally biased region" description="Polar residues" evidence="11">
    <location>
        <begin position="1708"/>
        <end position="1723"/>
    </location>
</feature>
<keyword evidence="7" id="KW-0067">ATP-binding</keyword>
<comment type="catalytic activity">
    <reaction evidence="8">
        <text>L-threonyl-[protein] + ATP = O-phospho-L-threonyl-[protein] + ADP + H(+)</text>
        <dbReference type="Rhea" id="RHEA:46608"/>
        <dbReference type="Rhea" id="RHEA-COMP:11060"/>
        <dbReference type="Rhea" id="RHEA-COMP:11605"/>
        <dbReference type="ChEBI" id="CHEBI:15378"/>
        <dbReference type="ChEBI" id="CHEBI:30013"/>
        <dbReference type="ChEBI" id="CHEBI:30616"/>
        <dbReference type="ChEBI" id="CHEBI:61977"/>
        <dbReference type="ChEBI" id="CHEBI:456216"/>
        <dbReference type="EC" id="2.7.11.1"/>
    </reaction>
</comment>
<feature type="compositionally biased region" description="Acidic residues" evidence="11">
    <location>
        <begin position="142"/>
        <end position="155"/>
    </location>
</feature>
<feature type="region of interest" description="Disordered" evidence="11">
    <location>
        <begin position="122"/>
        <end position="282"/>
    </location>
</feature>
<feature type="region of interest" description="Disordered" evidence="11">
    <location>
        <begin position="1252"/>
        <end position="1361"/>
    </location>
</feature>
<feature type="compositionally biased region" description="Polar residues" evidence="11">
    <location>
        <begin position="46"/>
        <end position="55"/>
    </location>
</feature>
<dbReference type="PROSITE" id="PS51285">
    <property type="entry name" value="AGC_KINASE_CTER"/>
    <property type="match status" value="1"/>
</dbReference>
<feature type="compositionally biased region" description="Pro residues" evidence="11">
    <location>
        <begin position="1756"/>
        <end position="1767"/>
    </location>
</feature>
<dbReference type="InterPro" id="IPR000719">
    <property type="entry name" value="Prot_kinase_dom"/>
</dbReference>